<name>E1R7X5_SEDSS</name>
<dbReference type="PIRSF" id="PIRSF002741">
    <property type="entry name" value="MppA"/>
    <property type="match status" value="1"/>
</dbReference>
<dbReference type="Gene3D" id="3.90.76.10">
    <property type="entry name" value="Dipeptide-binding Protein, Domain 1"/>
    <property type="match status" value="1"/>
</dbReference>
<keyword evidence="4" id="KW-1185">Reference proteome</keyword>
<dbReference type="EMBL" id="CP002116">
    <property type="protein sequence ID" value="ADK82830.1"/>
    <property type="molecule type" value="Genomic_DNA"/>
</dbReference>
<dbReference type="RefSeq" id="WP_013256289.1">
    <property type="nucleotide sequence ID" value="NC_014364.1"/>
</dbReference>
<dbReference type="GO" id="GO:0043190">
    <property type="term" value="C:ATP-binding cassette (ABC) transporter complex"/>
    <property type="evidence" value="ECO:0007669"/>
    <property type="project" value="InterPro"/>
</dbReference>
<dbReference type="GO" id="GO:1904680">
    <property type="term" value="F:peptide transmembrane transporter activity"/>
    <property type="evidence" value="ECO:0007669"/>
    <property type="project" value="TreeGrafter"/>
</dbReference>
<dbReference type="HOGENOM" id="CLU_017028_7_2_12"/>
<dbReference type="InterPro" id="IPR030678">
    <property type="entry name" value="Peptide/Ni-bd"/>
</dbReference>
<sequence>MKKIFAPFLVLVLLSALFVGCGKKEATQEAAETSEPAAKEIKNPDTFVYASYGTVESLDPARAYDEVSGGVIQNLYETLVFFDGSAVDKFVPVLCEEVPTVENGGITNGGKTYTFKIKKGIKFHSGNELTPEVVRYSFIRSMVTDPDAGPVWMLYFPFFGTYSSRDGDGNIVAKWEDLQNAIQVEGDSVVFNLKAPFPPFLAILSGYWAAIVDKDFVIANGGWDGTEATWKSFNAPANGEETLNDIASGTGPYKLDRWERGVEVVMTRNEDFHGEKPVLAKAIYKVVDEWSTRKLMLLQGDADCVEVDPLYYDEMDKETGITVIKDLKELGVRAINFNQKINAVDNPAIYSGKLDGEGIPADFFTDKDVRLAFSYCWDEDTYLSDILSGAGIDCPTPHVSGLPYRNDSLKRIPYDTAKAEEYFKKAWGGQVWDKGFKMDFLYNTGNEVREASVKMLAENIMKLNPKFKINVRGVEWASYVQATRAKTLPLFYIGWGADYPHPDNFMTTYMHSQGVYGGRCGYNNPEADRLLEAGAIESDPAKAKEIYYRIQDIWLEDAPGIVMHQPVSRRYFKDWVKGYVFHPMENHPLIFSQFTKEY</sequence>
<dbReference type="InterPro" id="IPR039424">
    <property type="entry name" value="SBP_5"/>
</dbReference>
<feature type="domain" description="Solute-binding protein family 5" evidence="2">
    <location>
        <begin position="91"/>
        <end position="515"/>
    </location>
</feature>
<evidence type="ECO:0000313" key="3">
    <source>
        <dbReference type="EMBL" id="ADK82830.1"/>
    </source>
</evidence>
<dbReference type="eggNOG" id="COG0747">
    <property type="taxonomic scope" value="Bacteria"/>
</dbReference>
<dbReference type="CDD" id="cd08512">
    <property type="entry name" value="PBP2_NikA_DppA_OppA_like_7"/>
    <property type="match status" value="1"/>
</dbReference>
<dbReference type="PROSITE" id="PS51257">
    <property type="entry name" value="PROKAR_LIPOPROTEIN"/>
    <property type="match status" value="1"/>
</dbReference>
<gene>
    <name evidence="3" type="ordered locus">Spirs_3744</name>
</gene>
<dbReference type="GO" id="GO:0030288">
    <property type="term" value="C:outer membrane-bounded periplasmic space"/>
    <property type="evidence" value="ECO:0007669"/>
    <property type="project" value="UniProtKB-ARBA"/>
</dbReference>
<accession>E1R7X5</accession>
<dbReference type="KEGG" id="ssm:Spirs_3744"/>
<proteinExistence type="predicted"/>
<dbReference type="Gene3D" id="3.10.105.10">
    <property type="entry name" value="Dipeptide-binding Protein, Domain 3"/>
    <property type="match status" value="1"/>
</dbReference>
<protein>
    <submittedName>
        <fullName evidence="3">Extracellular solute-binding protein family 5</fullName>
    </submittedName>
</protein>
<dbReference type="PANTHER" id="PTHR30290">
    <property type="entry name" value="PERIPLASMIC BINDING COMPONENT OF ABC TRANSPORTER"/>
    <property type="match status" value="1"/>
</dbReference>
<evidence type="ECO:0000313" key="4">
    <source>
        <dbReference type="Proteomes" id="UP000002318"/>
    </source>
</evidence>
<dbReference type="SUPFAM" id="SSF53850">
    <property type="entry name" value="Periplasmic binding protein-like II"/>
    <property type="match status" value="1"/>
</dbReference>
<reference evidence="3 4" key="1">
    <citation type="journal article" date="2010" name="Stand. Genomic Sci.">
        <title>Complete genome sequence of Spirochaeta smaragdinae type strain (SEBR 4228).</title>
        <authorList>
            <person name="Mavromatis K."/>
            <person name="Yasawong M."/>
            <person name="Chertkov O."/>
            <person name="Lapidus A."/>
            <person name="Lucas S."/>
            <person name="Nolan M."/>
            <person name="Del Rio T.G."/>
            <person name="Tice H."/>
            <person name="Cheng J.F."/>
            <person name="Pitluck S."/>
            <person name="Liolios K."/>
            <person name="Ivanova N."/>
            <person name="Tapia R."/>
            <person name="Han C."/>
            <person name="Bruce D."/>
            <person name="Goodwin L."/>
            <person name="Pati A."/>
            <person name="Chen A."/>
            <person name="Palaniappan K."/>
            <person name="Land M."/>
            <person name="Hauser L."/>
            <person name="Chang Y.J."/>
            <person name="Jeffries C.D."/>
            <person name="Detter J.C."/>
            <person name="Rohde M."/>
            <person name="Brambilla E."/>
            <person name="Spring S."/>
            <person name="Goker M."/>
            <person name="Sikorski J."/>
            <person name="Woyke T."/>
            <person name="Bristow J."/>
            <person name="Eisen J.A."/>
            <person name="Markowitz V."/>
            <person name="Hugenholtz P."/>
            <person name="Klenk H.P."/>
            <person name="Kyrpides N.C."/>
        </authorList>
    </citation>
    <scope>NUCLEOTIDE SEQUENCE [LARGE SCALE GENOMIC DNA]</scope>
    <source>
        <strain evidence="4">DSM 11293 / JCM 15392 / SEBR 4228</strain>
    </source>
</reference>
<dbReference type="STRING" id="573413.Spirs_3744"/>
<dbReference type="AlphaFoldDB" id="E1R7X5"/>
<organism evidence="3 4">
    <name type="scientific">Sediminispirochaeta smaragdinae (strain DSM 11293 / JCM 15392 / SEBR 4228)</name>
    <name type="common">Spirochaeta smaragdinae</name>
    <dbReference type="NCBI Taxonomy" id="573413"/>
    <lineage>
        <taxon>Bacteria</taxon>
        <taxon>Pseudomonadati</taxon>
        <taxon>Spirochaetota</taxon>
        <taxon>Spirochaetia</taxon>
        <taxon>Spirochaetales</taxon>
        <taxon>Spirochaetaceae</taxon>
        <taxon>Sediminispirochaeta</taxon>
    </lineage>
</organism>
<dbReference type="PANTHER" id="PTHR30290:SF34">
    <property type="entry name" value="ABC TRANSPORTER, PERIPLASMIC OLIGO-PEPTIDE BINDING PROTEIN, PUTATIVE-RELATED"/>
    <property type="match status" value="1"/>
</dbReference>
<dbReference type="Pfam" id="PF00496">
    <property type="entry name" value="SBP_bac_5"/>
    <property type="match status" value="1"/>
</dbReference>
<dbReference type="Gene3D" id="3.40.190.10">
    <property type="entry name" value="Periplasmic binding protein-like II"/>
    <property type="match status" value="1"/>
</dbReference>
<keyword evidence="1" id="KW-0732">Signal</keyword>
<feature type="signal peptide" evidence="1">
    <location>
        <begin position="1"/>
        <end position="21"/>
    </location>
</feature>
<evidence type="ECO:0000259" key="2">
    <source>
        <dbReference type="Pfam" id="PF00496"/>
    </source>
</evidence>
<dbReference type="InterPro" id="IPR000914">
    <property type="entry name" value="SBP_5_dom"/>
</dbReference>
<dbReference type="GO" id="GO:0015833">
    <property type="term" value="P:peptide transport"/>
    <property type="evidence" value="ECO:0007669"/>
    <property type="project" value="TreeGrafter"/>
</dbReference>
<dbReference type="Proteomes" id="UP000002318">
    <property type="component" value="Chromosome"/>
</dbReference>
<feature type="chain" id="PRO_5003150599" evidence="1">
    <location>
        <begin position="22"/>
        <end position="598"/>
    </location>
</feature>
<evidence type="ECO:0000256" key="1">
    <source>
        <dbReference type="SAM" id="SignalP"/>
    </source>
</evidence>
<dbReference type="OrthoDB" id="9801912at2"/>